<feature type="transmembrane region" description="Helical" evidence="20">
    <location>
        <begin position="281"/>
        <end position="299"/>
    </location>
</feature>
<feature type="transmembrane region" description="Helical" evidence="20">
    <location>
        <begin position="414"/>
        <end position="435"/>
    </location>
</feature>
<keyword evidence="20" id="KW-1133">Transmembrane helix</keyword>
<evidence type="ECO:0000256" key="7">
    <source>
        <dbReference type="ARBA" id="ARBA00044893"/>
    </source>
</evidence>
<comment type="catalytic activity">
    <reaction evidence="13">
        <text>L-alanyl-L-lysine(out) = L-alanyl-L-lysine(in)</text>
        <dbReference type="Rhea" id="RHEA:79415"/>
        <dbReference type="ChEBI" id="CHEBI:192470"/>
    </reaction>
</comment>
<dbReference type="GO" id="GO:0016020">
    <property type="term" value="C:membrane"/>
    <property type="evidence" value="ECO:0007669"/>
    <property type="project" value="UniProtKB-SubCell"/>
</dbReference>
<comment type="catalytic activity">
    <reaction evidence="11">
        <text>L-arginyl-glycine(out) = L-arginyl-glycine(in)</text>
        <dbReference type="Rhea" id="RHEA:79391"/>
        <dbReference type="ChEBI" id="CHEBI:229955"/>
    </reaction>
</comment>
<comment type="catalytic activity">
    <reaction evidence="7">
        <text>L-alpha-aminoacyl-L-lysine(out) = L-alpha-aminoacyl-L-lysine(in)</text>
        <dbReference type="Rhea" id="RHEA:79383"/>
        <dbReference type="ChEBI" id="CHEBI:229966"/>
    </reaction>
</comment>
<evidence type="ECO:0000256" key="18">
    <source>
        <dbReference type="ARBA" id="ARBA00046376"/>
    </source>
</evidence>
<name>W4KNE0_HETIT</name>
<dbReference type="Gene3D" id="1.20.1250.20">
    <property type="entry name" value="MFS general substrate transporter like domains"/>
    <property type="match status" value="1"/>
</dbReference>
<feature type="compositionally biased region" description="Basic and acidic residues" evidence="19">
    <location>
        <begin position="486"/>
        <end position="504"/>
    </location>
</feature>
<comment type="catalytic activity">
    <reaction evidence="4">
        <text>L-alpha-aminoacyl-L-arginine(out) = L-alpha-aminoacyl-L-arginine(in)</text>
        <dbReference type="Rhea" id="RHEA:79367"/>
        <dbReference type="ChEBI" id="CHEBI:229968"/>
    </reaction>
</comment>
<dbReference type="InterPro" id="IPR036259">
    <property type="entry name" value="MFS_trans_sf"/>
</dbReference>
<dbReference type="InParanoid" id="W4KNE0"/>
<reference evidence="22 23" key="1">
    <citation type="journal article" date="2012" name="New Phytol.">
        <title>Insight into trade-off between wood decay and parasitism from the genome of a fungal forest pathogen.</title>
        <authorList>
            <person name="Olson A."/>
            <person name="Aerts A."/>
            <person name="Asiegbu F."/>
            <person name="Belbahri L."/>
            <person name="Bouzid O."/>
            <person name="Broberg A."/>
            <person name="Canback B."/>
            <person name="Coutinho P.M."/>
            <person name="Cullen D."/>
            <person name="Dalman K."/>
            <person name="Deflorio G."/>
            <person name="van Diepen L.T."/>
            <person name="Dunand C."/>
            <person name="Duplessis S."/>
            <person name="Durling M."/>
            <person name="Gonthier P."/>
            <person name="Grimwood J."/>
            <person name="Fossdal C.G."/>
            <person name="Hansson D."/>
            <person name="Henrissat B."/>
            <person name="Hietala A."/>
            <person name="Himmelstrand K."/>
            <person name="Hoffmeister D."/>
            <person name="Hogberg N."/>
            <person name="James T.Y."/>
            <person name="Karlsson M."/>
            <person name="Kohler A."/>
            <person name="Kues U."/>
            <person name="Lee Y.H."/>
            <person name="Lin Y.C."/>
            <person name="Lind M."/>
            <person name="Lindquist E."/>
            <person name="Lombard V."/>
            <person name="Lucas S."/>
            <person name="Lunden K."/>
            <person name="Morin E."/>
            <person name="Murat C."/>
            <person name="Park J."/>
            <person name="Raffaello T."/>
            <person name="Rouze P."/>
            <person name="Salamov A."/>
            <person name="Schmutz J."/>
            <person name="Solheim H."/>
            <person name="Stahlberg J."/>
            <person name="Velez H."/>
            <person name="de Vries R.P."/>
            <person name="Wiebenga A."/>
            <person name="Woodward S."/>
            <person name="Yakovlev I."/>
            <person name="Garbelotto M."/>
            <person name="Martin F."/>
            <person name="Grigoriev I.V."/>
            <person name="Stenlid J."/>
        </authorList>
    </citation>
    <scope>NUCLEOTIDE SEQUENCE [LARGE SCALE GENOMIC DNA]</scope>
    <source>
        <strain evidence="22 23">TC 32-1</strain>
    </source>
</reference>
<feature type="region of interest" description="Disordered" evidence="19">
    <location>
        <begin position="460"/>
        <end position="505"/>
    </location>
</feature>
<organism evidence="22 23">
    <name type="scientific">Heterobasidion irregulare (strain TC 32-1)</name>
    <dbReference type="NCBI Taxonomy" id="747525"/>
    <lineage>
        <taxon>Eukaryota</taxon>
        <taxon>Fungi</taxon>
        <taxon>Dikarya</taxon>
        <taxon>Basidiomycota</taxon>
        <taxon>Agaricomycotina</taxon>
        <taxon>Agaricomycetes</taxon>
        <taxon>Russulales</taxon>
        <taxon>Bondarzewiaceae</taxon>
        <taxon>Heterobasidion</taxon>
        <taxon>Heterobasidion annosum species complex</taxon>
    </lineage>
</organism>
<evidence type="ECO:0000256" key="10">
    <source>
        <dbReference type="ARBA" id="ARBA00044900"/>
    </source>
</evidence>
<evidence type="ECO:0000256" key="12">
    <source>
        <dbReference type="ARBA" id="ARBA00044912"/>
    </source>
</evidence>
<dbReference type="HOGENOM" id="CLU_020376_0_0_1"/>
<dbReference type="OrthoDB" id="10255148at2759"/>
<dbReference type="RefSeq" id="XP_009540260.1">
    <property type="nucleotide sequence ID" value="XM_009541965.1"/>
</dbReference>
<feature type="transmembrane region" description="Helical" evidence="20">
    <location>
        <begin position="97"/>
        <end position="115"/>
    </location>
</feature>
<evidence type="ECO:0000256" key="1">
    <source>
        <dbReference type="ARBA" id="ARBA00004141"/>
    </source>
</evidence>
<dbReference type="InterPro" id="IPR011701">
    <property type="entry name" value="MFS"/>
</dbReference>
<comment type="catalytic activity">
    <reaction evidence="2">
        <text>L-lysyl-L-alanine(out) = L-lysyl-L-alanine(in)</text>
        <dbReference type="Rhea" id="RHEA:79399"/>
        <dbReference type="ChEBI" id="CHEBI:229954"/>
    </reaction>
</comment>
<dbReference type="Pfam" id="PF07690">
    <property type="entry name" value="MFS_1"/>
    <property type="match status" value="1"/>
</dbReference>
<proteinExistence type="predicted"/>
<dbReference type="KEGG" id="hir:HETIRDRAFT_21441"/>
<comment type="catalytic activity">
    <reaction evidence="5">
        <text>L-alpha-aminoacyl-L-histidine(out) = L-alpha-aminoacyl-L-histidine(in)</text>
        <dbReference type="Rhea" id="RHEA:79375"/>
        <dbReference type="ChEBI" id="CHEBI:229967"/>
    </reaction>
</comment>
<keyword evidence="20" id="KW-0812">Transmembrane</keyword>
<evidence type="ECO:0000256" key="13">
    <source>
        <dbReference type="ARBA" id="ARBA00044919"/>
    </source>
</evidence>
<dbReference type="Proteomes" id="UP000030671">
    <property type="component" value="Unassembled WGS sequence"/>
</dbReference>
<evidence type="ECO:0000256" key="11">
    <source>
        <dbReference type="ARBA" id="ARBA00044903"/>
    </source>
</evidence>
<feature type="transmembrane region" description="Helical" evidence="20">
    <location>
        <begin position="164"/>
        <end position="183"/>
    </location>
</feature>
<feature type="domain" description="Major facilitator superfamily (MFS) profile" evidence="21">
    <location>
        <begin position="5"/>
        <end position="440"/>
    </location>
</feature>
<dbReference type="PROSITE" id="PS50850">
    <property type="entry name" value="MFS"/>
    <property type="match status" value="1"/>
</dbReference>
<feature type="transmembrane region" description="Helical" evidence="20">
    <location>
        <begin position="338"/>
        <end position="359"/>
    </location>
</feature>
<evidence type="ECO:0000256" key="15">
    <source>
        <dbReference type="ARBA" id="ARBA00044985"/>
    </source>
</evidence>
<feature type="transmembrane region" description="Helical" evidence="20">
    <location>
        <begin position="241"/>
        <end position="261"/>
    </location>
</feature>
<evidence type="ECO:0000256" key="19">
    <source>
        <dbReference type="SAM" id="MobiDB-lite"/>
    </source>
</evidence>
<comment type="catalytic activity">
    <reaction evidence="10">
        <text>L-lysyl-L-lysine(out) = L-lysyl-L-lysine(in)</text>
        <dbReference type="Rhea" id="RHEA:79403"/>
        <dbReference type="ChEBI" id="CHEBI:229956"/>
    </reaction>
</comment>
<dbReference type="PANTHER" id="PTHR23512:SF12">
    <property type="entry name" value="TRANSPORTER, PUTATIVE (AFU_ORTHOLOGUE AFUA_4G00260)-RELATED"/>
    <property type="match status" value="1"/>
</dbReference>
<keyword evidence="20" id="KW-0472">Membrane</keyword>
<feature type="non-terminal residue" evidence="22">
    <location>
        <position position="1"/>
    </location>
</feature>
<dbReference type="InterPro" id="IPR052187">
    <property type="entry name" value="MFSD1"/>
</dbReference>
<comment type="subunit">
    <text evidence="18">Homodimer. Interacts with lysosomal protein GLMP (via lumenal domain); the interaction starts while both proteins are still in the endoplasmic reticulum and is required for stabilization of MFSD1 in lysosomes but has no direct effect on its targeting to lysosomes or transporter activity.</text>
</comment>
<dbReference type="InterPro" id="IPR020846">
    <property type="entry name" value="MFS_dom"/>
</dbReference>
<evidence type="ECO:0000256" key="4">
    <source>
        <dbReference type="ARBA" id="ARBA00044881"/>
    </source>
</evidence>
<feature type="transmembrane region" description="Helical" evidence="20">
    <location>
        <begin position="514"/>
        <end position="537"/>
    </location>
</feature>
<evidence type="ECO:0000256" key="8">
    <source>
        <dbReference type="ARBA" id="ARBA00044898"/>
    </source>
</evidence>
<dbReference type="PANTHER" id="PTHR23512">
    <property type="entry name" value="MAJOR FACILITATOR SUPERFAMILY DOMAIN-CONTAINING PROTEIN 1"/>
    <property type="match status" value="1"/>
</dbReference>
<dbReference type="eggNOG" id="KOG4686">
    <property type="taxonomic scope" value="Eukaryota"/>
</dbReference>
<dbReference type="EMBL" id="KI925454">
    <property type="protein sequence ID" value="ETW87234.1"/>
    <property type="molecule type" value="Genomic_DNA"/>
</dbReference>
<comment type="function">
    <text evidence="17">Lysosomal dipeptide uniporter that selectively exports lysine, arginine or histidine-containing dipeptides with a net positive charge from the lysosome lumen into the cytosol. Could play a role in a specific type of protein O-glycosylation indirectly regulating macrophages migration and tissue invasion. Also essential for liver homeostasis.</text>
</comment>
<evidence type="ECO:0000259" key="21">
    <source>
        <dbReference type="PROSITE" id="PS50850"/>
    </source>
</evidence>
<feature type="non-terminal residue" evidence="22">
    <location>
        <position position="541"/>
    </location>
</feature>
<evidence type="ECO:0000256" key="2">
    <source>
        <dbReference type="ARBA" id="ARBA00044876"/>
    </source>
</evidence>
<evidence type="ECO:0000256" key="3">
    <source>
        <dbReference type="ARBA" id="ARBA00044878"/>
    </source>
</evidence>
<feature type="transmembrane region" description="Helical" evidence="20">
    <location>
        <begin position="306"/>
        <end position="326"/>
    </location>
</feature>
<gene>
    <name evidence="22" type="ORF">HETIRDRAFT_21441</name>
</gene>
<evidence type="ECO:0000256" key="17">
    <source>
        <dbReference type="ARBA" id="ARBA00045709"/>
    </source>
</evidence>
<comment type="catalytic activity">
    <reaction evidence="3">
        <text>L-histidyl-glycine(out) = L-histidyl-glycine(in)</text>
        <dbReference type="Rhea" id="RHEA:79395"/>
        <dbReference type="ChEBI" id="CHEBI:229957"/>
    </reaction>
</comment>
<feature type="transmembrane region" description="Helical" evidence="20">
    <location>
        <begin position="43"/>
        <end position="61"/>
    </location>
</feature>
<feature type="transmembrane region" description="Helical" evidence="20">
    <location>
        <begin position="127"/>
        <end position="144"/>
    </location>
</feature>
<feature type="transmembrane region" description="Helical" evidence="20">
    <location>
        <begin position="73"/>
        <end position="91"/>
    </location>
</feature>
<evidence type="ECO:0000313" key="23">
    <source>
        <dbReference type="Proteomes" id="UP000030671"/>
    </source>
</evidence>
<comment type="catalytic activity">
    <reaction evidence="8">
        <text>L-aspartyl-L-lysine(out) = L-aspartyl-L-lysine(in)</text>
        <dbReference type="Rhea" id="RHEA:79411"/>
        <dbReference type="ChEBI" id="CHEBI:229953"/>
    </reaction>
</comment>
<comment type="catalytic activity">
    <reaction evidence="14">
        <text>L-lysyl-glycine(out) = L-lysyl-glycine(in)</text>
        <dbReference type="Rhea" id="RHEA:79407"/>
        <dbReference type="ChEBI" id="CHEBI:191202"/>
    </reaction>
</comment>
<comment type="catalytic activity">
    <reaction evidence="9">
        <text>L-arginyl-L-alpha-amino acid(out) = L-arginyl-L-alpha-amino acid(in)</text>
        <dbReference type="Rhea" id="RHEA:79371"/>
        <dbReference type="ChEBI" id="CHEBI:84315"/>
    </reaction>
</comment>
<dbReference type="GO" id="GO:0022857">
    <property type="term" value="F:transmembrane transporter activity"/>
    <property type="evidence" value="ECO:0007669"/>
    <property type="project" value="InterPro"/>
</dbReference>
<comment type="catalytic activity">
    <reaction evidence="6">
        <text>L-lysyl-L-alpha-amino acid(out) = L-lysyl-L-alpha-amino acid(in)</text>
        <dbReference type="Rhea" id="RHEA:79387"/>
        <dbReference type="ChEBI" id="CHEBI:229965"/>
    </reaction>
</comment>
<sequence length="541" mass="59375">VRAVALLCACSLSIGSHYATYILAPLKSRLSREMGTSNTEFSLLLSAFTLNSTWTPLVGGMMASRLGTTSTSILATGIIFSGLLLLLVGDLVEDVKLMTSGMFIFGLGVSPLAVVQETIIVRFFHSHGLGISMALGLVVGKMSSFVSARTSYPLSQRFGPHAPFYTATGLAAISFIVNLIYVLTSRWLVSVTGTEPEVSDLRYEARQHGSIQDVSEEEALRMIAKKKKVNLRDMTQLGDVFWAYIGVNVLCGSIWHPFTHLAANVIENRYGLSELDASTKASYILAGSMFLYPTVGFIIDRVKRPGFALMLLAFSSILTMFAYVWLVLPPETIHGNVWPAIASFAAGIGFSPLLLVVVVPQLVPMKYVSTTLGAHKSLEQTGTTISQTLAGLILDAKPRDSPTPSIGDKRIQHLLNYFLMLNMLQLLGIICLWYLDRQKKSATTHHRQDSLLEPVEIIPPTKVSGDVSDGEDSYQPLESSSSASHNEAEHSPLLPDRSRQERQYRRPNSSRKGWLFMGLCAVLIATAWVLFLVTAWLRLRS</sequence>
<dbReference type="SUPFAM" id="SSF103473">
    <property type="entry name" value="MFS general substrate transporter"/>
    <property type="match status" value="1"/>
</dbReference>
<comment type="catalytic activity">
    <reaction evidence="12">
        <text>L-histidyl-L-alpha-amino acid(out) = L-histidyl-L-alpha-amino acid(in)</text>
        <dbReference type="Rhea" id="RHEA:79379"/>
        <dbReference type="ChEBI" id="CHEBI:229964"/>
    </reaction>
</comment>
<dbReference type="GeneID" id="20668639"/>
<comment type="subcellular location">
    <subcellularLocation>
        <location evidence="1">Membrane</location>
        <topology evidence="1">Multi-pass membrane protein</topology>
    </subcellularLocation>
</comment>
<evidence type="ECO:0000313" key="22">
    <source>
        <dbReference type="EMBL" id="ETW87234.1"/>
    </source>
</evidence>
<evidence type="ECO:0000256" key="20">
    <source>
        <dbReference type="SAM" id="Phobius"/>
    </source>
</evidence>
<evidence type="ECO:0000256" key="5">
    <source>
        <dbReference type="ARBA" id="ARBA00044884"/>
    </source>
</evidence>
<keyword evidence="23" id="KW-1185">Reference proteome</keyword>
<evidence type="ECO:0000256" key="6">
    <source>
        <dbReference type="ARBA" id="ARBA00044891"/>
    </source>
</evidence>
<evidence type="ECO:0000256" key="14">
    <source>
        <dbReference type="ARBA" id="ARBA00044924"/>
    </source>
</evidence>
<dbReference type="STRING" id="747525.W4KNE0"/>
<protein>
    <recommendedName>
        <fullName evidence="15">Lysosomal dipeptide transporter MFSD1</fullName>
    </recommendedName>
    <alternativeName>
        <fullName evidence="16">Major facilitator superfamily domain-containing protein 1</fullName>
    </alternativeName>
</protein>
<dbReference type="AlphaFoldDB" id="W4KNE0"/>
<evidence type="ECO:0000256" key="9">
    <source>
        <dbReference type="ARBA" id="ARBA00044899"/>
    </source>
</evidence>
<accession>W4KNE0</accession>
<evidence type="ECO:0000256" key="16">
    <source>
        <dbReference type="ARBA" id="ARBA00045018"/>
    </source>
</evidence>